<comment type="caution">
    <text evidence="2">The sequence shown here is derived from an EMBL/GenBank/DDBJ whole genome shotgun (WGS) entry which is preliminary data.</text>
</comment>
<evidence type="ECO:0000313" key="2">
    <source>
        <dbReference type="EMBL" id="NYE21124.1"/>
    </source>
</evidence>
<dbReference type="SUPFAM" id="SSF54427">
    <property type="entry name" value="NTF2-like"/>
    <property type="match status" value="1"/>
</dbReference>
<reference evidence="2 3" key="1">
    <citation type="submission" date="2020-07" db="EMBL/GenBank/DDBJ databases">
        <title>Sequencing the genomes of 1000 actinobacteria strains.</title>
        <authorList>
            <person name="Klenk H.-P."/>
        </authorList>
    </citation>
    <scope>NUCLEOTIDE SEQUENCE [LARGE SCALE GENOMIC DNA]</scope>
    <source>
        <strain evidence="2 3">DSM 24662</strain>
    </source>
</reference>
<feature type="domain" description="SnoaL-like" evidence="1">
    <location>
        <begin position="9"/>
        <end position="130"/>
    </location>
</feature>
<protein>
    <recommendedName>
        <fullName evidence="1">SnoaL-like domain-containing protein</fullName>
    </recommendedName>
</protein>
<evidence type="ECO:0000313" key="3">
    <source>
        <dbReference type="Proteomes" id="UP000576969"/>
    </source>
</evidence>
<dbReference type="AlphaFoldDB" id="A0A7Y9GR10"/>
<name>A0A7Y9GR10_9MICO</name>
<dbReference type="EMBL" id="JACCBV010000001">
    <property type="protein sequence ID" value="NYE21124.1"/>
    <property type="molecule type" value="Genomic_DNA"/>
</dbReference>
<dbReference type="RefSeq" id="WP_179491546.1">
    <property type="nucleotide sequence ID" value="NZ_JACCBV010000001.1"/>
</dbReference>
<accession>A0A7Y9GR10</accession>
<evidence type="ECO:0000259" key="1">
    <source>
        <dbReference type="Pfam" id="PF13577"/>
    </source>
</evidence>
<keyword evidence="3" id="KW-1185">Reference proteome</keyword>
<dbReference type="Pfam" id="PF13577">
    <property type="entry name" value="SnoaL_4"/>
    <property type="match status" value="1"/>
</dbReference>
<dbReference type="Proteomes" id="UP000576969">
    <property type="component" value="Unassembled WGS sequence"/>
</dbReference>
<dbReference type="InterPro" id="IPR037401">
    <property type="entry name" value="SnoaL-like"/>
</dbReference>
<dbReference type="Gene3D" id="3.10.450.50">
    <property type="match status" value="1"/>
</dbReference>
<dbReference type="CDD" id="cd00531">
    <property type="entry name" value="NTF2_like"/>
    <property type="match status" value="1"/>
</dbReference>
<sequence>MSISDADIQQLLDERAIEKCVMRYARGIDRHDSALIESAFHEDGIDHHGGAARRPSELSAWGNDLHATHTRGHQHFICNTTVEIDGDVAHSESYVLFVLWRRTEPIVDISGGRYVDRLERRGGRWGIVERVVTVDWTAEAKEGADAKGTLATYARGEWDARDVSYRRPLAWGPQDVADFSFGTRLSRPR</sequence>
<gene>
    <name evidence="2" type="ORF">BJ991_003152</name>
</gene>
<dbReference type="InterPro" id="IPR032710">
    <property type="entry name" value="NTF2-like_dom_sf"/>
</dbReference>
<organism evidence="2 3">
    <name type="scientific">Microbacterium immunditiarum</name>
    <dbReference type="NCBI Taxonomy" id="337480"/>
    <lineage>
        <taxon>Bacteria</taxon>
        <taxon>Bacillati</taxon>
        <taxon>Actinomycetota</taxon>
        <taxon>Actinomycetes</taxon>
        <taxon>Micrococcales</taxon>
        <taxon>Microbacteriaceae</taxon>
        <taxon>Microbacterium</taxon>
    </lineage>
</organism>
<proteinExistence type="predicted"/>